<accession>A0ACB9UJ32</accession>
<comment type="caution">
    <text evidence="1">The sequence shown here is derived from an EMBL/GenBank/DDBJ whole genome shotgun (WGS) entry which is preliminary data.</text>
</comment>
<dbReference type="Proteomes" id="UP001057279">
    <property type="component" value="Linkage Group LG16"/>
</dbReference>
<gene>
    <name evidence="1" type="ORF">MJG53_013495</name>
</gene>
<evidence type="ECO:0000313" key="2">
    <source>
        <dbReference type="Proteomes" id="UP001057279"/>
    </source>
</evidence>
<name>A0ACB9UJ32_9CETA</name>
<reference evidence="1" key="1">
    <citation type="submission" date="2022-03" db="EMBL/GenBank/DDBJ databases">
        <title>Genomic analyses of argali, domestic sheep and their hybrids provide insights into chromosomal evolution, heterosis and genetic basis of agronomic traits.</title>
        <authorList>
            <person name="Li M."/>
        </authorList>
    </citation>
    <scope>NUCLEOTIDE SEQUENCE</scope>
    <source>
        <strain evidence="1">F1 hybrid</strain>
    </source>
</reference>
<evidence type="ECO:0000313" key="1">
    <source>
        <dbReference type="EMBL" id="KAI4571389.1"/>
    </source>
</evidence>
<proteinExistence type="predicted"/>
<organism evidence="1 2">
    <name type="scientific">Ovis ammon polii x Ovis aries</name>
    <dbReference type="NCBI Taxonomy" id="2918886"/>
    <lineage>
        <taxon>Eukaryota</taxon>
        <taxon>Metazoa</taxon>
        <taxon>Chordata</taxon>
        <taxon>Craniata</taxon>
        <taxon>Vertebrata</taxon>
        <taxon>Euteleostomi</taxon>
        <taxon>Mammalia</taxon>
        <taxon>Eutheria</taxon>
        <taxon>Laurasiatheria</taxon>
        <taxon>Artiodactyla</taxon>
        <taxon>Ruminantia</taxon>
        <taxon>Pecora</taxon>
        <taxon>Bovidae</taxon>
        <taxon>Caprinae</taxon>
        <taxon>Ovis</taxon>
    </lineage>
</organism>
<keyword evidence="2" id="KW-1185">Reference proteome</keyword>
<protein>
    <submittedName>
        <fullName evidence="1">Uncharacterized protein</fullName>
    </submittedName>
</protein>
<sequence length="504" mass="57860">MMKFQEPVSFRDVAVVFTEEELGLLDSAQRKLYQEVMLENFRNLLSVGNQPFKPELIFQLEREERLMMETQRDGCSGTKSPHNMESIQEVGLSCFSPKALSTWQSWQQGAGRLTGCQDSMRNFQENISQLQKQDDSLCQVWGGIPIQISEDENYVLTHIGDGSNDIKSQEFPSWRAHHSWRKMYLTESRNCQCRCQQVSTENDFCKSDSISWISHHSDNLGVHRTGKNSSCHDCGEDVMKVSLLNHIQTGQKPYPGNEYRKAFSDDSSSEVHQQLDLEGKPRTYSPCEKDCSYRSVLHIHQSVCRGDHCVFENSHLQSHQKGHAKEKPFKCEYRESINQCSSHNTYELIPGGETSDRCSMYEKGFSHSLDLSSIVRVYIEEESHESEEKGNVFNENSCLQAHQKIHTEEKRYTDVECEKGVIGHQSSKPDMISQLEREEKFWTTEIQPQRGVCSAMENTLQVVMTGEEMFLRKRGSEEIFITLIVCTGLITTMDSDESEDKKSC</sequence>
<dbReference type="EMBL" id="CM043041">
    <property type="protein sequence ID" value="KAI4571389.1"/>
    <property type="molecule type" value="Genomic_DNA"/>
</dbReference>